<dbReference type="SUPFAM" id="SSF46785">
    <property type="entry name" value="Winged helix' DNA-binding domain"/>
    <property type="match status" value="1"/>
</dbReference>
<dbReference type="OrthoDB" id="9806976at2"/>
<dbReference type="PROSITE" id="PS50987">
    <property type="entry name" value="HTH_ARSR_2"/>
    <property type="match status" value="1"/>
</dbReference>
<evidence type="ECO:0000256" key="1">
    <source>
        <dbReference type="ARBA" id="ARBA00023015"/>
    </source>
</evidence>
<accession>A0A4P7SLV9</accession>
<dbReference type="InterPro" id="IPR036390">
    <property type="entry name" value="WH_DNA-bd_sf"/>
</dbReference>
<protein>
    <submittedName>
        <fullName evidence="6">ArsR family transcriptional regulator</fullName>
    </submittedName>
</protein>
<keyword evidence="7" id="KW-1185">Reference proteome</keyword>
<keyword evidence="1" id="KW-0805">Transcription regulation</keyword>
<dbReference type="Gene3D" id="1.10.10.10">
    <property type="entry name" value="Winged helix-like DNA-binding domain superfamily/Winged helix DNA-binding domain"/>
    <property type="match status" value="1"/>
</dbReference>
<dbReference type="InterPro" id="IPR051081">
    <property type="entry name" value="HTH_MetalResp_TranReg"/>
</dbReference>
<dbReference type="CDD" id="cd00090">
    <property type="entry name" value="HTH_ARSR"/>
    <property type="match status" value="1"/>
</dbReference>
<evidence type="ECO:0000256" key="3">
    <source>
        <dbReference type="ARBA" id="ARBA00023163"/>
    </source>
</evidence>
<feature type="compositionally biased region" description="Basic and acidic residues" evidence="4">
    <location>
        <begin position="109"/>
        <end position="144"/>
    </location>
</feature>
<proteinExistence type="predicted"/>
<dbReference type="PANTHER" id="PTHR33154:SF33">
    <property type="entry name" value="TRANSCRIPTIONAL REPRESSOR SDPR"/>
    <property type="match status" value="1"/>
</dbReference>
<dbReference type="KEGG" id="celz:E5225_10215"/>
<dbReference type="RefSeq" id="WP_135974099.1">
    <property type="nucleotide sequence ID" value="NZ_CP039291.1"/>
</dbReference>
<evidence type="ECO:0000256" key="4">
    <source>
        <dbReference type="SAM" id="MobiDB-lite"/>
    </source>
</evidence>
<evidence type="ECO:0000256" key="2">
    <source>
        <dbReference type="ARBA" id="ARBA00023125"/>
    </source>
</evidence>
<dbReference type="GO" id="GO:0003700">
    <property type="term" value="F:DNA-binding transcription factor activity"/>
    <property type="evidence" value="ECO:0007669"/>
    <property type="project" value="InterPro"/>
</dbReference>
<dbReference type="EMBL" id="CP039291">
    <property type="protein sequence ID" value="QCB95329.1"/>
    <property type="molecule type" value="Genomic_DNA"/>
</dbReference>
<name>A0A4P7SLV9_9CELL</name>
<dbReference type="PANTHER" id="PTHR33154">
    <property type="entry name" value="TRANSCRIPTIONAL REGULATOR, ARSR FAMILY"/>
    <property type="match status" value="1"/>
</dbReference>
<keyword evidence="2" id="KW-0238">DNA-binding</keyword>
<dbReference type="InterPro" id="IPR011991">
    <property type="entry name" value="ArsR-like_HTH"/>
</dbReference>
<dbReference type="NCBIfam" id="NF033788">
    <property type="entry name" value="HTH_metalloreg"/>
    <property type="match status" value="1"/>
</dbReference>
<feature type="domain" description="HTH arsR-type" evidence="5">
    <location>
        <begin position="1"/>
        <end position="87"/>
    </location>
</feature>
<dbReference type="GO" id="GO:0003677">
    <property type="term" value="F:DNA binding"/>
    <property type="evidence" value="ECO:0007669"/>
    <property type="project" value="UniProtKB-KW"/>
</dbReference>
<keyword evidence="3" id="KW-0804">Transcription</keyword>
<organism evidence="6 7">
    <name type="scientific">Cellulomonas shaoxiangyii</name>
    <dbReference type="NCBI Taxonomy" id="2566013"/>
    <lineage>
        <taxon>Bacteria</taxon>
        <taxon>Bacillati</taxon>
        <taxon>Actinomycetota</taxon>
        <taxon>Actinomycetes</taxon>
        <taxon>Micrococcales</taxon>
        <taxon>Cellulomonadaceae</taxon>
        <taxon>Cellulomonas</taxon>
    </lineage>
</organism>
<gene>
    <name evidence="6" type="ORF">E5225_10215</name>
</gene>
<evidence type="ECO:0000313" key="6">
    <source>
        <dbReference type="EMBL" id="QCB95329.1"/>
    </source>
</evidence>
<dbReference type="PRINTS" id="PR00778">
    <property type="entry name" value="HTHARSR"/>
</dbReference>
<evidence type="ECO:0000313" key="7">
    <source>
        <dbReference type="Proteomes" id="UP000296469"/>
    </source>
</evidence>
<feature type="region of interest" description="Disordered" evidence="4">
    <location>
        <begin position="100"/>
        <end position="144"/>
    </location>
</feature>
<dbReference type="SMART" id="SM00418">
    <property type="entry name" value="HTH_ARSR"/>
    <property type="match status" value="1"/>
</dbReference>
<dbReference type="Pfam" id="PF12840">
    <property type="entry name" value="HTH_20"/>
    <property type="match status" value="1"/>
</dbReference>
<dbReference type="InterPro" id="IPR036388">
    <property type="entry name" value="WH-like_DNA-bd_sf"/>
</dbReference>
<sequence>MDALGDPVRRRLVELLGDGERTAGELAAAVGAERGISQPAVSRHLRVLREAGVVTARAEGPVRLYAVRAEALDAVGDWARDMTRYWRTGLDALATEVARGRRAARRGGHHDGARLDGARDDGGAGHDGAGHDGGRQDDHDGGGR</sequence>
<dbReference type="AlphaFoldDB" id="A0A4P7SLV9"/>
<evidence type="ECO:0000259" key="5">
    <source>
        <dbReference type="PROSITE" id="PS50987"/>
    </source>
</evidence>
<dbReference type="InterPro" id="IPR001845">
    <property type="entry name" value="HTH_ArsR_DNA-bd_dom"/>
</dbReference>
<reference evidence="6 7" key="1">
    <citation type="submission" date="2019-04" db="EMBL/GenBank/DDBJ databases">
        <title>Isolation and identification of Cellulomonas shaoxiangyii sp. Nov. isolated from feces of the Tibetan antelopes (Pantholops hodgsonii) in the Qinghai-Tibet plateau of China.</title>
        <authorList>
            <person name="Tian Z."/>
        </authorList>
    </citation>
    <scope>NUCLEOTIDE SEQUENCE [LARGE SCALE GENOMIC DNA]</scope>
    <source>
        <strain evidence="6 7">Z28</strain>
    </source>
</reference>
<dbReference type="Proteomes" id="UP000296469">
    <property type="component" value="Chromosome"/>
</dbReference>